<proteinExistence type="predicted"/>
<evidence type="ECO:0000313" key="2">
    <source>
        <dbReference type="EMBL" id="REL32378.1"/>
    </source>
</evidence>
<dbReference type="Gene3D" id="4.10.1210.10">
    <property type="entry name" value="Atu1913-like"/>
    <property type="match status" value="1"/>
</dbReference>
<name>A0A3E0U5Z7_9GAMM</name>
<evidence type="ECO:0000313" key="3">
    <source>
        <dbReference type="Proteomes" id="UP000256899"/>
    </source>
</evidence>
<gene>
    <name evidence="2" type="ORF">DXX94_17595</name>
</gene>
<dbReference type="EMBL" id="QUOT01000001">
    <property type="protein sequence ID" value="REL32378.1"/>
    <property type="molecule type" value="Genomic_DNA"/>
</dbReference>
<sequence>MKFTHYDLGILIKNQVVEVSLSGNAANVYLMESKHFQEYKRARKRFGIGGLMMHTPVRLIVPHSGHWLVTLDFGGFIGKVDSNVKVYPANTSIEP</sequence>
<dbReference type="SUPFAM" id="SSF141099">
    <property type="entry name" value="Atu1913-like"/>
    <property type="match status" value="1"/>
</dbReference>
<dbReference type="RefSeq" id="WP_116017895.1">
    <property type="nucleotide sequence ID" value="NZ_QUOT01000001.1"/>
</dbReference>
<feature type="domain" description="DUF1883" evidence="1">
    <location>
        <begin position="1"/>
        <end position="88"/>
    </location>
</feature>
<dbReference type="Proteomes" id="UP000256899">
    <property type="component" value="Unassembled WGS sequence"/>
</dbReference>
<dbReference type="InterPro" id="IPR036488">
    <property type="entry name" value="DUF1883-like_sf"/>
</dbReference>
<comment type="caution">
    <text evidence="2">The sequence shown here is derived from an EMBL/GenBank/DDBJ whole genome shotgun (WGS) entry which is preliminary data.</text>
</comment>
<dbReference type="InterPro" id="IPR015073">
    <property type="entry name" value="DUF1883"/>
</dbReference>
<organism evidence="2 3">
    <name type="scientific">Thalassotalea euphylliae</name>
    <dbReference type="NCBI Taxonomy" id="1655234"/>
    <lineage>
        <taxon>Bacteria</taxon>
        <taxon>Pseudomonadati</taxon>
        <taxon>Pseudomonadota</taxon>
        <taxon>Gammaproteobacteria</taxon>
        <taxon>Alteromonadales</taxon>
        <taxon>Colwelliaceae</taxon>
        <taxon>Thalassotalea</taxon>
    </lineage>
</organism>
<evidence type="ECO:0000259" key="1">
    <source>
        <dbReference type="Pfam" id="PF08980"/>
    </source>
</evidence>
<protein>
    <submittedName>
        <fullName evidence="2">DUF1883 domain-containing protein</fullName>
    </submittedName>
</protein>
<reference evidence="3" key="1">
    <citation type="submission" date="2018-08" db="EMBL/GenBank/DDBJ databases">
        <title>Thalassotalea euphylliae genome.</title>
        <authorList>
            <person name="Summers S."/>
            <person name="Rice S.A."/>
            <person name="Freckelton M.L."/>
            <person name="Nedved B.T."/>
            <person name="Hadfield M.G."/>
        </authorList>
    </citation>
    <scope>NUCLEOTIDE SEQUENCE [LARGE SCALE GENOMIC DNA]</scope>
    <source>
        <strain evidence="3">H3</strain>
    </source>
</reference>
<accession>A0A3E0U5Z7</accession>
<keyword evidence="3" id="KW-1185">Reference proteome</keyword>
<dbReference type="AlphaFoldDB" id="A0A3E0U5Z7"/>
<dbReference type="Pfam" id="PF08980">
    <property type="entry name" value="DUF1883"/>
    <property type="match status" value="1"/>
</dbReference>